<evidence type="ECO:0000313" key="3">
    <source>
        <dbReference type="Proteomes" id="UP000035067"/>
    </source>
</evidence>
<gene>
    <name evidence="2" type="ORF">TE42_05115</name>
</gene>
<proteinExistence type="predicted"/>
<keyword evidence="1" id="KW-0812">Transmembrane</keyword>
<reference evidence="2 3" key="1">
    <citation type="submission" date="2015-01" db="EMBL/GenBank/DDBJ databases">
        <title>Lifestyle Evolution in Cyanobacterial Symbionts of Sponges.</title>
        <authorList>
            <person name="Burgsdorf I."/>
            <person name="Slaby B.M."/>
            <person name="Handley K.M."/>
            <person name="Haber M."/>
            <person name="Blom J."/>
            <person name="Marshall C.W."/>
            <person name="Gilbert J.A."/>
            <person name="Hentschel U."/>
            <person name="Steindler L."/>
        </authorList>
    </citation>
    <scope>NUCLEOTIDE SEQUENCE [LARGE SCALE GENOMIC DNA]</scope>
    <source>
        <strain evidence="2">SP3</strain>
    </source>
</reference>
<organism evidence="2 3">
    <name type="scientific">Candidatus Synechococcus spongiarum SP3</name>
    <dbReference type="NCBI Taxonomy" id="1604020"/>
    <lineage>
        <taxon>Bacteria</taxon>
        <taxon>Bacillati</taxon>
        <taxon>Cyanobacteriota</taxon>
        <taxon>Cyanophyceae</taxon>
        <taxon>Synechococcales</taxon>
        <taxon>Synechococcaceae</taxon>
        <taxon>Synechococcus</taxon>
    </lineage>
</organism>
<comment type="caution">
    <text evidence="2">The sequence shown here is derived from an EMBL/GenBank/DDBJ whole genome shotgun (WGS) entry which is preliminary data.</text>
</comment>
<feature type="transmembrane region" description="Helical" evidence="1">
    <location>
        <begin position="20"/>
        <end position="50"/>
    </location>
</feature>
<sequence length="93" mass="9909">MAEQQPQVQARLARMTSRPFGIMAPLFCLLNQALLLKLKLTIVLLLGLLLKAKVRLGVFSALGGLVALLNLLVVAALVAALVLQQRQKPAAVG</sequence>
<dbReference type="PATRIC" id="fig|1604020.3.peg.599"/>
<dbReference type="Proteomes" id="UP000035067">
    <property type="component" value="Unassembled WGS sequence"/>
</dbReference>
<dbReference type="AlphaFoldDB" id="A0A0G2HM29"/>
<accession>A0A0G2HM29</accession>
<protein>
    <submittedName>
        <fullName evidence="2">Uncharacterized protein</fullName>
    </submittedName>
</protein>
<evidence type="ECO:0000313" key="2">
    <source>
        <dbReference type="EMBL" id="KKZ12293.1"/>
    </source>
</evidence>
<evidence type="ECO:0000256" key="1">
    <source>
        <dbReference type="SAM" id="Phobius"/>
    </source>
</evidence>
<keyword evidence="1" id="KW-0472">Membrane</keyword>
<keyword evidence="1" id="KW-1133">Transmembrane helix</keyword>
<dbReference type="EMBL" id="JXQG01000024">
    <property type="protein sequence ID" value="KKZ12293.1"/>
    <property type="molecule type" value="Genomic_DNA"/>
</dbReference>
<feature type="transmembrane region" description="Helical" evidence="1">
    <location>
        <begin position="56"/>
        <end position="83"/>
    </location>
</feature>
<name>A0A0G2HM29_9SYNE</name>